<dbReference type="InterPro" id="IPR002821">
    <property type="entry name" value="Hydantoinase_A"/>
</dbReference>
<feature type="domain" description="Hydantoinase/oxoprolinase N-terminal" evidence="4">
    <location>
        <begin position="25"/>
        <end position="245"/>
    </location>
</feature>
<gene>
    <name evidence="6" type="ORF">F503_03305</name>
</gene>
<reference evidence="6 7" key="1">
    <citation type="journal article" date="2013" name="BMC Genomics">
        <title>The genome and transcriptome of the pine saprophyte Ophiostoma piceae, and a comparison with the bark beetle-associated pine pathogen Grosmannia clavigera.</title>
        <authorList>
            <person name="Haridas S."/>
            <person name="Wang Y."/>
            <person name="Lim L."/>
            <person name="Massoumi Alamouti S."/>
            <person name="Jackman S."/>
            <person name="Docking R."/>
            <person name="Robertson G."/>
            <person name="Birol I."/>
            <person name="Bohlmann J."/>
            <person name="Breuil C."/>
        </authorList>
    </citation>
    <scope>NUCLEOTIDE SEQUENCE [LARGE SCALE GENOMIC DNA]</scope>
    <source>
        <strain evidence="6 7">UAMH 11346</strain>
    </source>
</reference>
<dbReference type="eggNOG" id="KOG1939">
    <property type="taxonomic scope" value="Eukaryota"/>
</dbReference>
<dbReference type="GO" id="GO:0006749">
    <property type="term" value="P:glutathione metabolic process"/>
    <property type="evidence" value="ECO:0007669"/>
    <property type="project" value="TreeGrafter"/>
</dbReference>
<proteinExistence type="inferred from homology"/>
<dbReference type="STRING" id="1262450.S3CK86"/>
<dbReference type="InterPro" id="IPR003692">
    <property type="entry name" value="Hydantoinase_B"/>
</dbReference>
<dbReference type="GO" id="GO:0017168">
    <property type="term" value="F:5-oxoprolinase (ATP-hydrolyzing) activity"/>
    <property type="evidence" value="ECO:0007669"/>
    <property type="project" value="TreeGrafter"/>
</dbReference>
<dbReference type="OMA" id="IITPVWD"/>
<accession>S3CK86</accession>
<keyword evidence="7" id="KW-1185">Reference proteome</keyword>
<dbReference type="GO" id="GO:0005829">
    <property type="term" value="C:cytosol"/>
    <property type="evidence" value="ECO:0007669"/>
    <property type="project" value="TreeGrafter"/>
</dbReference>
<evidence type="ECO:0000259" key="2">
    <source>
        <dbReference type="Pfam" id="PF01968"/>
    </source>
</evidence>
<dbReference type="PANTHER" id="PTHR11365">
    <property type="entry name" value="5-OXOPROLINASE RELATED"/>
    <property type="match status" value="1"/>
</dbReference>
<evidence type="ECO:0000313" key="6">
    <source>
        <dbReference type="EMBL" id="EPE06878.1"/>
    </source>
</evidence>
<protein>
    <submittedName>
        <fullName evidence="6">5-oxoprolinase</fullName>
    </submittedName>
</protein>
<dbReference type="InterPro" id="IPR045079">
    <property type="entry name" value="Oxoprolinase-like"/>
</dbReference>
<comment type="similarity">
    <text evidence="1">Belongs to the oxoprolinase family.</text>
</comment>
<dbReference type="Pfam" id="PF05378">
    <property type="entry name" value="Hydant_A_N"/>
    <property type="match status" value="1"/>
</dbReference>
<dbReference type="InterPro" id="IPR049517">
    <property type="entry name" value="ACX-like_C"/>
</dbReference>
<dbReference type="PANTHER" id="PTHR11365:SF26">
    <property type="entry name" value="5-OXOPROLINASE"/>
    <property type="match status" value="1"/>
</dbReference>
<dbReference type="HOGENOM" id="CLU_002157_0_1_1"/>
<name>S3CK86_OPHP1</name>
<dbReference type="InterPro" id="IPR008040">
    <property type="entry name" value="Hydant_A_N"/>
</dbReference>
<feature type="domain" description="Hydantoinase A/oxoprolinase" evidence="2">
    <location>
        <begin position="266"/>
        <end position="561"/>
    </location>
</feature>
<dbReference type="Pfam" id="PF01968">
    <property type="entry name" value="Hydantoinase_A"/>
    <property type="match status" value="1"/>
</dbReference>
<dbReference type="VEuPathDB" id="FungiDB:F503_03305"/>
<dbReference type="Pfam" id="PF02538">
    <property type="entry name" value="Hydantoinase_B"/>
    <property type="match status" value="1"/>
</dbReference>
<dbReference type="Pfam" id="PF19278">
    <property type="entry name" value="Hydant_A_C"/>
    <property type="match status" value="1"/>
</dbReference>
<evidence type="ECO:0000259" key="3">
    <source>
        <dbReference type="Pfam" id="PF02538"/>
    </source>
</evidence>
<dbReference type="OrthoDB" id="3643at2759"/>
<feature type="domain" description="Hydantoinase B/oxoprolinase" evidence="3">
    <location>
        <begin position="764"/>
        <end position="1297"/>
    </location>
</feature>
<dbReference type="Proteomes" id="UP000016923">
    <property type="component" value="Unassembled WGS sequence"/>
</dbReference>
<evidence type="ECO:0000259" key="4">
    <source>
        <dbReference type="Pfam" id="PF05378"/>
    </source>
</evidence>
<evidence type="ECO:0000313" key="7">
    <source>
        <dbReference type="Proteomes" id="UP000016923"/>
    </source>
</evidence>
<sequence>MVPHATDEFNAASSGPVDESKLNVKIAIDRGGTFTDCLGIVEGRDEDVVVKLLSQDPANYADAPIEGIRRLLEKITGRPFPRGTKLDTSGFESFSIRMGTTVATNALLERKGADVALVITEGFRDALEIGLQSRPKLFDLQVTKAEILYKYVIEVEERVTVEGHEVSHNYDAELAAIEKQIGTDPALVRGSGGQIIRILKPLNAERVRADLQKAYDAGLRGVSVCLAHSYTYQDHEKVIGGVAADIGFTQISLSSATLPMIKMIPRGMSATADAYLTPKVKDYISGFRSGFKDNLESDATRCEFMQSDGGLVGIDRFSGFKAILSGPAGGVVGQARTSYDPDDGRPVIGFDMGGTSTDVSRYGGNFSHSFETITAGVSILAPQLDINTVAAGGGSILHWRHGLFVVGPDSAGAHPGPACYRKGGPLTITDANLFLGRLLPDYFPKIFGKHENEGLDLDIVRTKFAELTEQVNRETGQKKTPAEVAMGFIDVANEAMAKPIRALTEAQGYDTSKHNLASFGGAGGQHACALATSLSIRRVIIHRYSSILSAYGMALADVVHEAQKPASGVFTTAKPLADTISALKKEVDGQLARDGVESHNIDHEVYLNLKYKGTDNTLMVQEPADGDFLAAFERDHQREYSFTFPEKDVLLEDIRVRGIGQSDNVEYAAPQRELASVKAVAIDPAKTRDTTAQVYFDKVGWVAAPVYKLENLAAGSTLEGPAIIIDNTQTILVEPRVKAMALRRHIILDQPTKASQNLTASEIDPIALSIFGHRFMSIAEQMGRSFQKTAVSTNIKERLDFSCAVFSPEGRLVANAPHVPVHLGAMEYAVRYQNDMYRSILKPGDVLSSNHPQAGGVHLPDITIITPVWNKDSTDIIFWVASRGHHPDVGGITPGSMPSNSKFLYEEGAMIMSYKIVSNGIFNEAETRRLMFEEPAKFEGCSGARNYQENLSDLRAAIAANQKGALLIMTLIDEYTLPVVHAYMQAISDNAENAVRAFLRSIAKQRKGVPLAFEDFLDEGTRINLEIRINEDTGDADFDFTGTSEEHFSCMNAPKAITYSCIIYSLRCLINVDIPLNQGCLAPLNVIIPDNTLLNPSKYAAVCAGNGITSQRITDVILGAFAVVAASQGCVNCISFGMGGSDGKGGIVPGFGYIETIAGGNGAGPTWHGASGTHSHMSNTRCADPEVFELRYPVILRRWTLREGSGGRGQFNGGDGCIRELEFRMPLHVSVLMERRVLRPYGMQGGGPGQCGKNLYIRQEHDGGERVINIGGKRELDVHAGDRVIVYTPGGGAWGKPTDGVPIPQAQMPKLANFEPRGSVHEWTLTAQSAI</sequence>
<feature type="domain" description="Acetophenone carboxylase-like C-terminal" evidence="5">
    <location>
        <begin position="572"/>
        <end position="748"/>
    </location>
</feature>
<dbReference type="EMBL" id="KE148152">
    <property type="protein sequence ID" value="EPE06878.1"/>
    <property type="molecule type" value="Genomic_DNA"/>
</dbReference>
<evidence type="ECO:0000259" key="5">
    <source>
        <dbReference type="Pfam" id="PF19278"/>
    </source>
</evidence>
<evidence type="ECO:0000256" key="1">
    <source>
        <dbReference type="ARBA" id="ARBA00010403"/>
    </source>
</evidence>
<organism evidence="6 7">
    <name type="scientific">Ophiostoma piceae (strain UAMH 11346)</name>
    <name type="common">Sap stain fungus</name>
    <dbReference type="NCBI Taxonomy" id="1262450"/>
    <lineage>
        <taxon>Eukaryota</taxon>
        <taxon>Fungi</taxon>
        <taxon>Dikarya</taxon>
        <taxon>Ascomycota</taxon>
        <taxon>Pezizomycotina</taxon>
        <taxon>Sordariomycetes</taxon>
        <taxon>Sordariomycetidae</taxon>
        <taxon>Ophiostomatales</taxon>
        <taxon>Ophiostomataceae</taxon>
        <taxon>Ophiostoma</taxon>
    </lineage>
</organism>